<evidence type="ECO:0000313" key="1">
    <source>
        <dbReference type="EMBL" id="VDM48886.1"/>
    </source>
</evidence>
<reference evidence="3" key="1">
    <citation type="submission" date="2016-06" db="UniProtKB">
        <authorList>
            <consortium name="WormBaseParasite"/>
        </authorList>
    </citation>
    <scope>IDENTIFICATION</scope>
</reference>
<organism evidence="2 3">
    <name type="scientific">Toxocara canis</name>
    <name type="common">Canine roundworm</name>
    <dbReference type="NCBI Taxonomy" id="6265"/>
    <lineage>
        <taxon>Eukaryota</taxon>
        <taxon>Metazoa</taxon>
        <taxon>Ecdysozoa</taxon>
        <taxon>Nematoda</taxon>
        <taxon>Chromadorea</taxon>
        <taxon>Rhabditida</taxon>
        <taxon>Spirurina</taxon>
        <taxon>Ascaridomorpha</taxon>
        <taxon>Ascaridoidea</taxon>
        <taxon>Toxocaridae</taxon>
        <taxon>Toxocara</taxon>
    </lineage>
</organism>
<evidence type="ECO:0000313" key="2">
    <source>
        <dbReference type="Proteomes" id="UP000050794"/>
    </source>
</evidence>
<name>A0A183V9Z5_TOXCA</name>
<dbReference type="EMBL" id="UYWY01024564">
    <property type="protein sequence ID" value="VDM48886.1"/>
    <property type="molecule type" value="Genomic_DNA"/>
</dbReference>
<reference evidence="1 2" key="2">
    <citation type="submission" date="2018-11" db="EMBL/GenBank/DDBJ databases">
        <authorList>
            <consortium name="Pathogen Informatics"/>
        </authorList>
    </citation>
    <scope>NUCLEOTIDE SEQUENCE [LARGE SCALE GENOMIC DNA]</scope>
</reference>
<dbReference type="AlphaFoldDB" id="A0A183V9Z5"/>
<sequence>MSDNSGFGALFTDMERFLAADDSPTLVGDNFDQQQSQVQTISVLDIVSRLRPMGCEFGLNTYNLCSHHVTVNAISLFQWPPNVGFAVVNSPHSSFIRETPSKGVIPLSAASSAVLNNPQEDSLRPCAHNPGAALCIPTTCSQLVQRASDGMKISPQYSGLSIPARHVLLVSEVEWERILVNDPRKIPSASLIAKHSSPTPRSLPHAHNGYVTVAVIKLLVPLISPDGLAVHHVQANSLIWKMRPPPVQSLVKLYDLCQRLLGLIALSLRVVLTSTESA</sequence>
<keyword evidence="2" id="KW-1185">Reference proteome</keyword>
<protein>
    <submittedName>
        <fullName evidence="1 3">Uncharacterized protein</fullName>
    </submittedName>
</protein>
<accession>A0A183V9Z5</accession>
<proteinExistence type="predicted"/>
<evidence type="ECO:0000313" key="3">
    <source>
        <dbReference type="WBParaSite" id="TCNE_0001756601-mRNA-1"/>
    </source>
</evidence>
<dbReference type="WBParaSite" id="TCNE_0001756601-mRNA-1">
    <property type="protein sequence ID" value="TCNE_0001756601-mRNA-1"/>
    <property type="gene ID" value="TCNE_0001756601"/>
</dbReference>
<gene>
    <name evidence="1" type="ORF">TCNE_LOCUS17565</name>
</gene>
<dbReference type="Proteomes" id="UP000050794">
    <property type="component" value="Unassembled WGS sequence"/>
</dbReference>